<keyword evidence="1" id="KW-0472">Membrane</keyword>
<organism evidence="2 3">
    <name type="scientific">Flavobacterium xueshanense</name>
    <dbReference type="NCBI Taxonomy" id="935223"/>
    <lineage>
        <taxon>Bacteria</taxon>
        <taxon>Pseudomonadati</taxon>
        <taxon>Bacteroidota</taxon>
        <taxon>Flavobacteriia</taxon>
        <taxon>Flavobacteriales</taxon>
        <taxon>Flavobacteriaceae</taxon>
        <taxon>Flavobacterium</taxon>
    </lineage>
</organism>
<dbReference type="Proteomes" id="UP000198596">
    <property type="component" value="Unassembled WGS sequence"/>
</dbReference>
<dbReference type="OrthoDB" id="9920829at2"/>
<dbReference type="RefSeq" id="WP_091205290.1">
    <property type="nucleotide sequence ID" value="NZ_FONQ01000008.1"/>
</dbReference>
<evidence type="ECO:0000313" key="2">
    <source>
        <dbReference type="EMBL" id="SFF08685.1"/>
    </source>
</evidence>
<evidence type="ECO:0000313" key="3">
    <source>
        <dbReference type="Proteomes" id="UP000198596"/>
    </source>
</evidence>
<keyword evidence="3" id="KW-1185">Reference proteome</keyword>
<reference evidence="3" key="1">
    <citation type="submission" date="2016-10" db="EMBL/GenBank/DDBJ databases">
        <authorList>
            <person name="Varghese N."/>
            <person name="Submissions S."/>
        </authorList>
    </citation>
    <scope>NUCLEOTIDE SEQUENCE [LARGE SCALE GENOMIC DNA]</scope>
    <source>
        <strain evidence="3">CGMCC 1.9227</strain>
    </source>
</reference>
<gene>
    <name evidence="2" type="ORF">SAMN04488131_108121</name>
</gene>
<name>A0A1I2FTN7_9FLAO</name>
<dbReference type="EMBL" id="FONQ01000008">
    <property type="protein sequence ID" value="SFF08685.1"/>
    <property type="molecule type" value="Genomic_DNA"/>
</dbReference>
<protein>
    <submittedName>
        <fullName evidence="2">Uncharacterized protein</fullName>
    </submittedName>
</protein>
<dbReference type="STRING" id="935223.SAMN04488131_108121"/>
<evidence type="ECO:0000256" key="1">
    <source>
        <dbReference type="SAM" id="Phobius"/>
    </source>
</evidence>
<sequence>MKELFGLKSFQQILFWLFLLGIIIGVFLTLYFINPDKFRFILLLPSLPVLYFISKGLYKNSNLFFMDLKSITTKS</sequence>
<accession>A0A1I2FTN7</accession>
<proteinExistence type="predicted"/>
<feature type="transmembrane region" description="Helical" evidence="1">
    <location>
        <begin position="40"/>
        <end position="58"/>
    </location>
</feature>
<dbReference type="AlphaFoldDB" id="A0A1I2FTN7"/>
<keyword evidence="1" id="KW-1133">Transmembrane helix</keyword>
<keyword evidence="1" id="KW-0812">Transmembrane</keyword>
<feature type="transmembrane region" description="Helical" evidence="1">
    <location>
        <begin position="13"/>
        <end position="33"/>
    </location>
</feature>